<comment type="caution">
    <text evidence="9">The sequence shown here is derived from an EMBL/GenBank/DDBJ whole genome shotgun (WGS) entry which is preliminary data.</text>
</comment>
<evidence type="ECO:0000256" key="3">
    <source>
        <dbReference type="ARBA" id="ARBA00022475"/>
    </source>
</evidence>
<evidence type="ECO:0000313" key="9">
    <source>
        <dbReference type="EMBL" id="RAI00336.1"/>
    </source>
</evidence>
<keyword evidence="2 7" id="KW-0813">Transport</keyword>
<feature type="transmembrane region" description="Helical" evidence="7">
    <location>
        <begin position="126"/>
        <end position="150"/>
    </location>
</feature>
<comment type="similarity">
    <text evidence="7">Belongs to the binding-protein-dependent transport system permease family.</text>
</comment>
<feature type="domain" description="ABC transmembrane type-1" evidence="8">
    <location>
        <begin position="87"/>
        <end position="292"/>
    </location>
</feature>
<evidence type="ECO:0000256" key="2">
    <source>
        <dbReference type="ARBA" id="ARBA00022448"/>
    </source>
</evidence>
<dbReference type="PROSITE" id="PS50928">
    <property type="entry name" value="ABC_TM1"/>
    <property type="match status" value="1"/>
</dbReference>
<accession>A0A8B2NLF2</accession>
<evidence type="ECO:0000256" key="6">
    <source>
        <dbReference type="ARBA" id="ARBA00023136"/>
    </source>
</evidence>
<evidence type="ECO:0000313" key="10">
    <source>
        <dbReference type="Proteomes" id="UP000249590"/>
    </source>
</evidence>
<evidence type="ECO:0000256" key="5">
    <source>
        <dbReference type="ARBA" id="ARBA00022989"/>
    </source>
</evidence>
<keyword evidence="4 7" id="KW-0812">Transmembrane</keyword>
<keyword evidence="6 7" id="KW-0472">Membrane</keyword>
<keyword evidence="10" id="KW-1185">Reference proteome</keyword>
<comment type="subcellular location">
    <subcellularLocation>
        <location evidence="1 7">Cell membrane</location>
        <topology evidence="1 7">Multi-pass membrane protein</topology>
    </subcellularLocation>
</comment>
<dbReference type="GO" id="GO:0055085">
    <property type="term" value="P:transmembrane transport"/>
    <property type="evidence" value="ECO:0007669"/>
    <property type="project" value="InterPro"/>
</dbReference>
<dbReference type="OrthoDB" id="9805855at2"/>
<organism evidence="9 10">
    <name type="scientific">Acuticoccus sediminis</name>
    <dbReference type="NCBI Taxonomy" id="2184697"/>
    <lineage>
        <taxon>Bacteria</taxon>
        <taxon>Pseudomonadati</taxon>
        <taxon>Pseudomonadota</taxon>
        <taxon>Alphaproteobacteria</taxon>
        <taxon>Hyphomicrobiales</taxon>
        <taxon>Amorphaceae</taxon>
        <taxon>Acuticoccus</taxon>
    </lineage>
</organism>
<dbReference type="AlphaFoldDB" id="A0A8B2NLF2"/>
<gene>
    <name evidence="9" type="ORF">DLJ53_20970</name>
</gene>
<feature type="transmembrane region" description="Helical" evidence="7">
    <location>
        <begin position="227"/>
        <end position="253"/>
    </location>
</feature>
<dbReference type="SUPFAM" id="SSF161098">
    <property type="entry name" value="MetI-like"/>
    <property type="match status" value="1"/>
</dbReference>
<feature type="transmembrane region" description="Helical" evidence="7">
    <location>
        <begin position="273"/>
        <end position="299"/>
    </location>
</feature>
<evidence type="ECO:0000256" key="1">
    <source>
        <dbReference type="ARBA" id="ARBA00004651"/>
    </source>
</evidence>
<evidence type="ECO:0000256" key="4">
    <source>
        <dbReference type="ARBA" id="ARBA00022692"/>
    </source>
</evidence>
<proteinExistence type="inferred from homology"/>
<keyword evidence="5 7" id="KW-1133">Transmembrane helix</keyword>
<dbReference type="CDD" id="cd06261">
    <property type="entry name" value="TM_PBP2"/>
    <property type="match status" value="1"/>
</dbReference>
<sequence length="309" mass="32844">MALGLLTLFLLSIVVFLGTQVLPGNPGRAILGPLADARAVAALNEQLGANRPPVEIYLDWMGNMLQGDLGQSYTFRQPVAPFIGAALVNSLKLVAVIFVMVVPLGIGAGVIAALNAGKTVDRIVSIASLSLTVIPEFVSSIVLILVFAVFLRWLPLTASWPPGSGVLVQIQHLILPALPLVIVLFGYIARMARSGTIEALSADYTRTAILKGLPWRTVLNRHVLRNALLPTITVIATQAGYALGGLVVVETLFRYQGIGNLVLTAAKGKDFAMLQAGVLTIGAFFILVTLIADTLVVMLNPRLRAGLKR</sequence>
<dbReference type="GO" id="GO:0005886">
    <property type="term" value="C:plasma membrane"/>
    <property type="evidence" value="ECO:0007669"/>
    <property type="project" value="UniProtKB-SubCell"/>
</dbReference>
<dbReference type="PANTHER" id="PTHR43163:SF3">
    <property type="entry name" value="PEPTIDE ABC TRANSPORTER PERMEASE PROTEIN"/>
    <property type="match status" value="1"/>
</dbReference>
<keyword evidence="3" id="KW-1003">Cell membrane</keyword>
<dbReference type="Proteomes" id="UP000249590">
    <property type="component" value="Unassembled WGS sequence"/>
</dbReference>
<dbReference type="InterPro" id="IPR035906">
    <property type="entry name" value="MetI-like_sf"/>
</dbReference>
<feature type="transmembrane region" description="Helical" evidence="7">
    <location>
        <begin position="93"/>
        <end position="114"/>
    </location>
</feature>
<dbReference type="Pfam" id="PF00528">
    <property type="entry name" value="BPD_transp_1"/>
    <property type="match status" value="1"/>
</dbReference>
<protein>
    <submittedName>
        <fullName evidence="9">Peptide ABC transporter permease</fullName>
    </submittedName>
</protein>
<dbReference type="PANTHER" id="PTHR43163">
    <property type="entry name" value="DIPEPTIDE TRANSPORT SYSTEM PERMEASE PROTEIN DPPB-RELATED"/>
    <property type="match status" value="1"/>
</dbReference>
<reference evidence="9 10" key="1">
    <citation type="submission" date="2018-05" db="EMBL/GenBank/DDBJ databases">
        <title>Acuticoccus sediminis sp. nov., isolated from deep-sea sediment of Indian Ocean.</title>
        <authorList>
            <person name="Liu X."/>
            <person name="Lai Q."/>
            <person name="Du Y."/>
            <person name="Sun F."/>
            <person name="Zhang X."/>
            <person name="Wang S."/>
            <person name="Shao Z."/>
        </authorList>
    </citation>
    <scope>NUCLEOTIDE SEQUENCE [LARGE SCALE GENOMIC DNA]</scope>
    <source>
        <strain evidence="9 10">PTG4-2</strain>
    </source>
</reference>
<feature type="transmembrane region" description="Helical" evidence="7">
    <location>
        <begin position="170"/>
        <end position="189"/>
    </location>
</feature>
<dbReference type="EMBL" id="QHHQ01000004">
    <property type="protein sequence ID" value="RAI00336.1"/>
    <property type="molecule type" value="Genomic_DNA"/>
</dbReference>
<dbReference type="Gene3D" id="1.10.3720.10">
    <property type="entry name" value="MetI-like"/>
    <property type="match status" value="1"/>
</dbReference>
<dbReference type="InterPro" id="IPR000515">
    <property type="entry name" value="MetI-like"/>
</dbReference>
<evidence type="ECO:0000256" key="7">
    <source>
        <dbReference type="RuleBase" id="RU363032"/>
    </source>
</evidence>
<evidence type="ECO:0000259" key="8">
    <source>
        <dbReference type="PROSITE" id="PS50928"/>
    </source>
</evidence>
<name>A0A8B2NLF2_9HYPH</name>